<keyword evidence="3" id="KW-1185">Reference proteome</keyword>
<reference evidence="2 3" key="1">
    <citation type="submission" date="2019-03" db="EMBL/GenBank/DDBJ databases">
        <title>Genomic Encyclopedia of Type Strains, Phase III (KMG-III): the genomes of soil and plant-associated and newly described type strains.</title>
        <authorList>
            <person name="Whitman W."/>
        </authorList>
    </citation>
    <scope>NUCLEOTIDE SEQUENCE [LARGE SCALE GENOMIC DNA]</scope>
    <source>
        <strain evidence="2 3">DSM 27373</strain>
    </source>
</reference>
<keyword evidence="1" id="KW-0472">Membrane</keyword>
<evidence type="ECO:0000256" key="1">
    <source>
        <dbReference type="SAM" id="Phobius"/>
    </source>
</evidence>
<organism evidence="2 3">
    <name type="scientific">Nesterenkonia aurantiaca</name>
    <dbReference type="NCBI Taxonomy" id="1436010"/>
    <lineage>
        <taxon>Bacteria</taxon>
        <taxon>Bacillati</taxon>
        <taxon>Actinomycetota</taxon>
        <taxon>Actinomycetes</taxon>
        <taxon>Micrococcales</taxon>
        <taxon>Micrococcaceae</taxon>
        <taxon>Nesterenkonia</taxon>
    </lineage>
</organism>
<keyword evidence="1" id="KW-0812">Transmembrane</keyword>
<name>A0A4R7G5P4_9MICC</name>
<evidence type="ECO:0000313" key="3">
    <source>
        <dbReference type="Proteomes" id="UP000294506"/>
    </source>
</evidence>
<feature type="transmembrane region" description="Helical" evidence="1">
    <location>
        <begin position="40"/>
        <end position="62"/>
    </location>
</feature>
<keyword evidence="1" id="KW-1133">Transmembrane helix</keyword>
<feature type="transmembrane region" description="Helical" evidence="1">
    <location>
        <begin position="358"/>
        <end position="381"/>
    </location>
</feature>
<feature type="transmembrane region" description="Helical" evidence="1">
    <location>
        <begin position="526"/>
        <end position="544"/>
    </location>
</feature>
<feature type="transmembrane region" description="Helical" evidence="1">
    <location>
        <begin position="212"/>
        <end position="237"/>
    </location>
</feature>
<dbReference type="Proteomes" id="UP000294506">
    <property type="component" value="Unassembled WGS sequence"/>
</dbReference>
<dbReference type="EMBL" id="SOAN01000002">
    <property type="protein sequence ID" value="TDS86745.1"/>
    <property type="molecule type" value="Genomic_DNA"/>
</dbReference>
<feature type="transmembrane region" description="Helical" evidence="1">
    <location>
        <begin position="140"/>
        <end position="166"/>
    </location>
</feature>
<feature type="transmembrane region" description="Helical" evidence="1">
    <location>
        <begin position="479"/>
        <end position="498"/>
    </location>
</feature>
<gene>
    <name evidence="2" type="ORF">EV640_10240</name>
</gene>
<feature type="transmembrane region" description="Helical" evidence="1">
    <location>
        <begin position="257"/>
        <end position="277"/>
    </location>
</feature>
<protein>
    <submittedName>
        <fullName evidence="2">ABC-2 type transport system permease protein</fullName>
    </submittedName>
</protein>
<feature type="transmembrane region" description="Helical" evidence="1">
    <location>
        <begin position="98"/>
        <end position="120"/>
    </location>
</feature>
<evidence type="ECO:0000313" key="2">
    <source>
        <dbReference type="EMBL" id="TDS86745.1"/>
    </source>
</evidence>
<feature type="transmembrane region" description="Helical" evidence="1">
    <location>
        <begin position="319"/>
        <end position="338"/>
    </location>
</feature>
<feature type="transmembrane region" description="Helical" evidence="1">
    <location>
        <begin position="178"/>
        <end position="200"/>
    </location>
</feature>
<dbReference type="AlphaFoldDB" id="A0A4R7G5P4"/>
<comment type="caution">
    <text evidence="2">The sequence shown here is derived from an EMBL/GenBank/DDBJ whole genome shotgun (WGS) entry which is preliminary data.</text>
</comment>
<accession>A0A4R7G5P4</accession>
<sequence>MTTMQNRSLNKTDTTDSARTGMAGTGVLLRFMLRQDRVRLSLWVLGIGLMSFYVANAVQALVTDEAELAQMAGLFADPVGRLMTGPAYGMESPTFERFYAAGYVLFIYILTALMSIFTVVRHTRAEEASGRAELLRADVLGRHATLTAALLLVLLANAAAAMLVLLGALSGGFAQEGSLLVAGSGAAIGLLFAAVAALAAQLTETSRAASGLTGALLGLAYLIRMVGDMAAVQGTALSWFSPLGWSQQTAPYVEDRWWPLLLCLALAAAAVLGAFGLSTRRDLGAGLLPSRLGRAQARPRLTTPLGVATHTLRGGLRGWGAAVILCGALFGSYAQSMVDTAASLPEEFRSFFAGETVLLGYLAYMAMFLALFVAAAGVGGIQQLRGEEKHGRAELLLSAPLSRTRWLGAHLTVLLGGLGIMLSFTGLATAAAAVAVLQDDPAAYFNDILWASLHQGPAVLAVVGLTLAAYGWVPRFAGLLGWLLLGYAAVMTNFGPLLDLPTVFSELNVFGHLAQYPVEAVRWSPVLWLSGIGTAGILLGFTGWRRRVINSG</sequence>
<proteinExistence type="predicted"/>
<feature type="transmembrane region" description="Helical" evidence="1">
    <location>
        <begin position="411"/>
        <end position="436"/>
    </location>
</feature>
<feature type="transmembrane region" description="Helical" evidence="1">
    <location>
        <begin position="448"/>
        <end position="472"/>
    </location>
</feature>